<dbReference type="InterPro" id="IPR002347">
    <property type="entry name" value="SDR_fam"/>
</dbReference>
<dbReference type="InterPro" id="IPR020904">
    <property type="entry name" value="Sc_DH/Rdtase_CS"/>
</dbReference>
<evidence type="ECO:0000256" key="4">
    <source>
        <dbReference type="PIRSR" id="PIRSR611284-2"/>
    </source>
</evidence>
<dbReference type="GO" id="GO:0051287">
    <property type="term" value="F:NAD binding"/>
    <property type="evidence" value="ECO:0007669"/>
    <property type="project" value="UniProtKB-UniRule"/>
</dbReference>
<dbReference type="InterPro" id="IPR057326">
    <property type="entry name" value="KR_dom"/>
</dbReference>
<name>A0A176JZE1_9BACT</name>
<reference evidence="7 8" key="1">
    <citation type="submission" date="2014-02" db="EMBL/GenBank/DDBJ databases">
        <title>Kosmotoga genome sequencing.</title>
        <authorList>
            <person name="Pollo S.M."/>
            <person name="Charchuk R."/>
            <person name="Nesbo C.L."/>
        </authorList>
    </citation>
    <scope>NUCLEOTIDE SEQUENCE [LARGE SCALE GENOMIC DNA]</scope>
    <source>
        <strain evidence="7 8">S304</strain>
    </source>
</reference>
<gene>
    <name evidence="7" type="ORF">AT15_01860</name>
</gene>
<keyword evidence="5" id="KW-0444">Lipid biosynthesis</keyword>
<dbReference type="CDD" id="cd05333">
    <property type="entry name" value="BKR_SDR_c"/>
    <property type="match status" value="1"/>
</dbReference>
<comment type="function">
    <text evidence="5">Catalyzes the NADPH-dependent reduction of beta-ketoacyl-ACP substrates to beta-hydroxyacyl-ACP products, the first reductive step in the elongation cycle of fatty acid biosynthesis.</text>
</comment>
<sequence>MKELAVVTGGSRGIGRAIVEKLARTGNKVVFTYRQNKKAAESLLEDLAGQDVHAFACDISKEDSVKEFASQVISNFGVPTILVNNAGIARDALLVRMSTENWKEVIETNLTGSFFVTQAFLKDMLKNRKGKILFVSSLSGLRGNAGQANYAASKAGIIGFAKSLAREVAKRGITVNTIAPGLIETDMTASLRPEWKEELLENIPLGRFGKPEEVAKLAAFLLSDDASYITGQVFIIDGGLSI</sequence>
<dbReference type="PRINTS" id="PR00081">
    <property type="entry name" value="GDHRDH"/>
</dbReference>
<dbReference type="STRING" id="1453497.AT15_01860"/>
<keyword evidence="8" id="KW-1185">Reference proteome</keyword>
<dbReference type="Pfam" id="PF13561">
    <property type="entry name" value="adh_short_C2"/>
    <property type="match status" value="1"/>
</dbReference>
<evidence type="ECO:0000256" key="5">
    <source>
        <dbReference type="RuleBase" id="RU366074"/>
    </source>
</evidence>
<dbReference type="FunFam" id="3.40.50.720:FF:000173">
    <property type="entry name" value="3-oxoacyl-[acyl-carrier protein] reductase"/>
    <property type="match status" value="1"/>
</dbReference>
<keyword evidence="2 5" id="KW-0560">Oxidoreductase</keyword>
<dbReference type="GO" id="GO:0004316">
    <property type="term" value="F:3-oxoacyl-[acyl-carrier-protein] reductase (NADPH) activity"/>
    <property type="evidence" value="ECO:0007669"/>
    <property type="project" value="UniProtKB-UniRule"/>
</dbReference>
<keyword evidence="5" id="KW-0443">Lipid metabolism</keyword>
<feature type="binding site" evidence="4">
    <location>
        <begin position="150"/>
        <end position="154"/>
    </location>
    <ligand>
        <name>NADP(+)</name>
        <dbReference type="ChEBI" id="CHEBI:58349"/>
    </ligand>
</feature>
<evidence type="ECO:0000313" key="7">
    <source>
        <dbReference type="EMBL" id="OAA29443.1"/>
    </source>
</evidence>
<feature type="active site" description="Proton acceptor" evidence="3">
    <location>
        <position position="150"/>
    </location>
</feature>
<dbReference type="InterPro" id="IPR011284">
    <property type="entry name" value="3oxo_ACP_reduc"/>
</dbReference>
<comment type="pathway">
    <text evidence="5">Lipid metabolism; fatty acid biosynthesis.</text>
</comment>
<feature type="binding site" evidence="4">
    <location>
        <position position="85"/>
    </location>
    <ligand>
        <name>NADP(+)</name>
        <dbReference type="ChEBI" id="CHEBI:58349"/>
    </ligand>
</feature>
<feature type="binding site" evidence="4">
    <location>
        <begin position="9"/>
        <end position="12"/>
    </location>
    <ligand>
        <name>NADP(+)</name>
        <dbReference type="ChEBI" id="CHEBI:58349"/>
    </ligand>
</feature>
<protein>
    <recommendedName>
        <fullName evidence="5">3-oxoacyl-[acyl-carrier-protein] reductase</fullName>
        <ecNumber evidence="5">1.1.1.100</ecNumber>
    </recommendedName>
</protein>
<dbReference type="EC" id="1.1.1.100" evidence="5"/>
<dbReference type="SMART" id="SM00822">
    <property type="entry name" value="PKS_KR"/>
    <property type="match status" value="1"/>
</dbReference>
<comment type="caution">
    <text evidence="7">The sequence shown here is derived from an EMBL/GenBank/DDBJ whole genome shotgun (WGS) entry which is preliminary data.</text>
</comment>
<dbReference type="AlphaFoldDB" id="A0A176JZE1"/>
<evidence type="ECO:0000256" key="3">
    <source>
        <dbReference type="PIRSR" id="PIRSR611284-1"/>
    </source>
</evidence>
<evidence type="ECO:0000256" key="2">
    <source>
        <dbReference type="ARBA" id="ARBA00023002"/>
    </source>
</evidence>
<evidence type="ECO:0000259" key="6">
    <source>
        <dbReference type="SMART" id="SM00822"/>
    </source>
</evidence>
<comment type="catalytic activity">
    <reaction evidence="5">
        <text>a (3R)-hydroxyacyl-[ACP] + NADP(+) = a 3-oxoacyl-[ACP] + NADPH + H(+)</text>
        <dbReference type="Rhea" id="RHEA:17397"/>
        <dbReference type="Rhea" id="RHEA-COMP:9916"/>
        <dbReference type="Rhea" id="RHEA-COMP:9945"/>
        <dbReference type="ChEBI" id="CHEBI:15378"/>
        <dbReference type="ChEBI" id="CHEBI:57783"/>
        <dbReference type="ChEBI" id="CHEBI:58349"/>
        <dbReference type="ChEBI" id="CHEBI:78776"/>
        <dbReference type="ChEBI" id="CHEBI:78827"/>
        <dbReference type="EC" id="1.1.1.100"/>
    </reaction>
</comment>
<keyword evidence="5" id="KW-0276">Fatty acid metabolism</keyword>
<dbReference type="OrthoDB" id="9803333at2"/>
<dbReference type="PANTHER" id="PTHR42879">
    <property type="entry name" value="3-OXOACYL-(ACYL-CARRIER-PROTEIN) REDUCTASE"/>
    <property type="match status" value="1"/>
</dbReference>
<dbReference type="RefSeq" id="WP_068348103.1">
    <property type="nucleotide sequence ID" value="NZ_JFHK01000018.1"/>
</dbReference>
<dbReference type="NCBIfam" id="NF005559">
    <property type="entry name" value="PRK07231.1"/>
    <property type="match status" value="1"/>
</dbReference>
<dbReference type="InterPro" id="IPR050259">
    <property type="entry name" value="SDR"/>
</dbReference>
<dbReference type="EMBL" id="JFHK01000018">
    <property type="protein sequence ID" value="OAA29443.1"/>
    <property type="molecule type" value="Genomic_DNA"/>
</dbReference>
<feature type="domain" description="Ketoreductase" evidence="6">
    <location>
        <begin position="3"/>
        <end position="181"/>
    </location>
</feature>
<dbReference type="InterPro" id="IPR036291">
    <property type="entry name" value="NAD(P)-bd_dom_sf"/>
</dbReference>
<dbReference type="UniPathway" id="UPA00094"/>
<dbReference type="Proteomes" id="UP000077339">
    <property type="component" value="Unassembled WGS sequence"/>
</dbReference>
<comment type="similarity">
    <text evidence="1 5">Belongs to the short-chain dehydrogenases/reductases (SDR) family.</text>
</comment>
<accession>A0A176JZE1</accession>
<proteinExistence type="inferred from homology"/>
<organism evidence="7 8">
    <name type="scientific">Kosmotoga arenicorallina S304</name>
    <dbReference type="NCBI Taxonomy" id="1453497"/>
    <lineage>
        <taxon>Bacteria</taxon>
        <taxon>Thermotogati</taxon>
        <taxon>Thermotogota</taxon>
        <taxon>Thermotogae</taxon>
        <taxon>Kosmotogales</taxon>
        <taxon>Kosmotogaceae</taxon>
        <taxon>Kosmotoga</taxon>
    </lineage>
</organism>
<comment type="subunit">
    <text evidence="5">Homotetramer.</text>
</comment>
<keyword evidence="4 5" id="KW-0521">NADP</keyword>
<dbReference type="PATRIC" id="fig|1453497.3.peg.369"/>
<dbReference type="GO" id="GO:0006633">
    <property type="term" value="P:fatty acid biosynthetic process"/>
    <property type="evidence" value="ECO:0007669"/>
    <property type="project" value="UniProtKB-UniPathway"/>
</dbReference>
<dbReference type="NCBIfam" id="TIGR01830">
    <property type="entry name" value="3oxo_ACP_reduc"/>
    <property type="match status" value="1"/>
</dbReference>
<keyword evidence="5" id="KW-0275">Fatty acid biosynthesis</keyword>
<dbReference type="SUPFAM" id="SSF51735">
    <property type="entry name" value="NAD(P)-binding Rossmann-fold domains"/>
    <property type="match status" value="1"/>
</dbReference>
<evidence type="ECO:0000313" key="8">
    <source>
        <dbReference type="Proteomes" id="UP000077339"/>
    </source>
</evidence>
<dbReference type="PROSITE" id="PS00061">
    <property type="entry name" value="ADH_SHORT"/>
    <property type="match status" value="1"/>
</dbReference>
<dbReference type="Gene3D" id="3.40.50.720">
    <property type="entry name" value="NAD(P)-binding Rossmann-like Domain"/>
    <property type="match status" value="1"/>
</dbReference>
<evidence type="ECO:0000256" key="1">
    <source>
        <dbReference type="ARBA" id="ARBA00006484"/>
    </source>
</evidence>
<dbReference type="NCBIfam" id="NF009466">
    <property type="entry name" value="PRK12826.1-2"/>
    <property type="match status" value="1"/>
</dbReference>
<dbReference type="PRINTS" id="PR00080">
    <property type="entry name" value="SDRFAMILY"/>
</dbReference>
<feature type="binding site" evidence="4">
    <location>
        <position position="183"/>
    </location>
    <ligand>
        <name>NADP(+)</name>
        <dbReference type="ChEBI" id="CHEBI:58349"/>
    </ligand>
</feature>
<dbReference type="PANTHER" id="PTHR42879:SF2">
    <property type="entry name" value="3-OXOACYL-[ACYL-CARRIER-PROTEIN] REDUCTASE FABG"/>
    <property type="match status" value="1"/>
</dbReference>